<dbReference type="PANTHER" id="PTHR31282">
    <property type="entry name" value="WRKY TRANSCRIPTION FACTOR 21-RELATED"/>
    <property type="match status" value="1"/>
</dbReference>
<dbReference type="AlphaFoldDB" id="A0A9Q0KWU2"/>
<evidence type="ECO:0000256" key="3">
    <source>
        <dbReference type="ARBA" id="ARBA00023125"/>
    </source>
</evidence>
<accession>A0A9Q0KWU2</accession>
<keyword evidence="9" id="KW-1185">Reference proteome</keyword>
<keyword evidence="4" id="KW-0804">Transcription</keyword>
<dbReference type="GO" id="GO:0043565">
    <property type="term" value="F:sequence-specific DNA binding"/>
    <property type="evidence" value="ECO:0007669"/>
    <property type="project" value="InterPro"/>
</dbReference>
<dbReference type="GO" id="GO:0005634">
    <property type="term" value="C:nucleus"/>
    <property type="evidence" value="ECO:0007669"/>
    <property type="project" value="UniProtKB-SubCell"/>
</dbReference>
<evidence type="ECO:0000256" key="6">
    <source>
        <dbReference type="SAM" id="MobiDB-lite"/>
    </source>
</evidence>
<evidence type="ECO:0000259" key="7">
    <source>
        <dbReference type="PROSITE" id="PS50811"/>
    </source>
</evidence>
<evidence type="ECO:0000313" key="9">
    <source>
        <dbReference type="Proteomes" id="UP001141806"/>
    </source>
</evidence>
<dbReference type="Proteomes" id="UP001141806">
    <property type="component" value="Unassembled WGS sequence"/>
</dbReference>
<dbReference type="Pfam" id="PF03106">
    <property type="entry name" value="WRKY"/>
    <property type="match status" value="1"/>
</dbReference>
<evidence type="ECO:0000256" key="5">
    <source>
        <dbReference type="ARBA" id="ARBA00023242"/>
    </source>
</evidence>
<dbReference type="SMART" id="SM00774">
    <property type="entry name" value="WRKY"/>
    <property type="match status" value="1"/>
</dbReference>
<organism evidence="8 9">
    <name type="scientific">Protea cynaroides</name>
    <dbReference type="NCBI Taxonomy" id="273540"/>
    <lineage>
        <taxon>Eukaryota</taxon>
        <taxon>Viridiplantae</taxon>
        <taxon>Streptophyta</taxon>
        <taxon>Embryophyta</taxon>
        <taxon>Tracheophyta</taxon>
        <taxon>Spermatophyta</taxon>
        <taxon>Magnoliopsida</taxon>
        <taxon>Proteales</taxon>
        <taxon>Proteaceae</taxon>
        <taxon>Protea</taxon>
    </lineage>
</organism>
<evidence type="ECO:0000313" key="8">
    <source>
        <dbReference type="EMBL" id="KAJ4978185.1"/>
    </source>
</evidence>
<dbReference type="OrthoDB" id="2021064at2759"/>
<comment type="subcellular location">
    <subcellularLocation>
        <location evidence="1">Nucleus</location>
    </subcellularLocation>
</comment>
<evidence type="ECO:0000256" key="2">
    <source>
        <dbReference type="ARBA" id="ARBA00023015"/>
    </source>
</evidence>
<keyword evidence="2" id="KW-0805">Transcription regulation</keyword>
<proteinExistence type="predicted"/>
<dbReference type="InterPro" id="IPR003657">
    <property type="entry name" value="WRKY_dom"/>
</dbReference>
<comment type="caution">
    <text evidence="8">The sequence shown here is derived from an EMBL/GenBank/DDBJ whole genome shotgun (WGS) entry which is preliminary data.</text>
</comment>
<dbReference type="SUPFAM" id="SSF118290">
    <property type="entry name" value="WRKY DNA-binding domain"/>
    <property type="match status" value="1"/>
</dbReference>
<dbReference type="Gene3D" id="2.20.25.80">
    <property type="entry name" value="WRKY domain"/>
    <property type="match status" value="1"/>
</dbReference>
<feature type="compositionally biased region" description="Basic and acidic residues" evidence="6">
    <location>
        <begin position="89"/>
        <end position="108"/>
    </location>
</feature>
<evidence type="ECO:0000256" key="1">
    <source>
        <dbReference type="ARBA" id="ARBA00004123"/>
    </source>
</evidence>
<keyword evidence="5" id="KW-0539">Nucleus</keyword>
<dbReference type="GO" id="GO:0003700">
    <property type="term" value="F:DNA-binding transcription factor activity"/>
    <property type="evidence" value="ECO:0007669"/>
    <property type="project" value="InterPro"/>
</dbReference>
<dbReference type="InterPro" id="IPR044810">
    <property type="entry name" value="WRKY_plant"/>
</dbReference>
<protein>
    <recommendedName>
        <fullName evidence="7">WRKY domain-containing protein</fullName>
    </recommendedName>
</protein>
<keyword evidence="3" id="KW-0238">DNA-binding</keyword>
<evidence type="ECO:0000256" key="4">
    <source>
        <dbReference type="ARBA" id="ARBA00023163"/>
    </source>
</evidence>
<dbReference type="EMBL" id="JAMYWD010000002">
    <property type="protein sequence ID" value="KAJ4978185.1"/>
    <property type="molecule type" value="Genomic_DNA"/>
</dbReference>
<dbReference type="InterPro" id="IPR036576">
    <property type="entry name" value="WRKY_dom_sf"/>
</dbReference>
<sequence>MESPGPENSSIDLKKAADELVRGRESATQLQIIFRDNTRDHGSVTADELIARILKSFTEAISVLNSGVSSEVFGDPATAEAGLSCCDGQRTEDSGEKRKKQVSTDHRRGGYKRRKMLETYISTTSKPIEDGYSWRKYGQKEILNAKFPRSYFRCTHRHDQGCLATKQVQKTEDETPMYRTTYIGHHTCRDVLKAPQFLMDDIPGECLVFGFESNLTTKQELPSFSSLPYIKEEYKEKAAFTDLTAHDNQSSSEYFLLPDLKPLESSGPTSVLPSTPGSDYGDVSGVYSCCSHSSFDMGIDSIDCMVDGSVDFDDVFKFDEEILF</sequence>
<reference evidence="8" key="1">
    <citation type="journal article" date="2023" name="Plant J.">
        <title>The genome of the king protea, Protea cynaroides.</title>
        <authorList>
            <person name="Chang J."/>
            <person name="Duong T.A."/>
            <person name="Schoeman C."/>
            <person name="Ma X."/>
            <person name="Roodt D."/>
            <person name="Barker N."/>
            <person name="Li Z."/>
            <person name="Van de Peer Y."/>
            <person name="Mizrachi E."/>
        </authorList>
    </citation>
    <scope>NUCLEOTIDE SEQUENCE</scope>
    <source>
        <tissue evidence="8">Young leaves</tissue>
    </source>
</reference>
<feature type="domain" description="WRKY" evidence="7">
    <location>
        <begin position="123"/>
        <end position="186"/>
    </location>
</feature>
<gene>
    <name evidence="8" type="ORF">NE237_008965</name>
</gene>
<dbReference type="PROSITE" id="PS50811">
    <property type="entry name" value="WRKY"/>
    <property type="match status" value="1"/>
</dbReference>
<feature type="region of interest" description="Disordered" evidence="6">
    <location>
        <begin position="84"/>
        <end position="108"/>
    </location>
</feature>
<name>A0A9Q0KWU2_9MAGN</name>